<dbReference type="PANTHER" id="PTHR36895:SF1">
    <property type="entry name" value="YCF23 PROTEIN"/>
    <property type="match status" value="1"/>
</dbReference>
<name>Q7V9M0_PROMA</name>
<dbReference type="AlphaFoldDB" id="Q7V9M0"/>
<dbReference type="SUPFAM" id="SSF51569">
    <property type="entry name" value="Aldolase"/>
    <property type="match status" value="1"/>
</dbReference>
<dbReference type="eggNOG" id="COG0516">
    <property type="taxonomic scope" value="Bacteria"/>
</dbReference>
<accession>Q7V9M0</accession>
<dbReference type="EMBL" id="AE017126">
    <property type="protein sequence ID" value="AAQ00854.1"/>
    <property type="molecule type" value="Genomic_DNA"/>
</dbReference>
<dbReference type="EnsemblBacteria" id="AAQ00854">
    <property type="protein sequence ID" value="AAQ00854"/>
    <property type="gene ID" value="Pro_1810"/>
</dbReference>
<dbReference type="Pfam" id="PF04481">
    <property type="entry name" value="DUF561"/>
    <property type="match status" value="1"/>
</dbReference>
<dbReference type="OrthoDB" id="9785985at2"/>
<evidence type="ECO:0000313" key="2">
    <source>
        <dbReference type="Proteomes" id="UP000001420"/>
    </source>
</evidence>
<dbReference type="PANTHER" id="PTHR36895">
    <property type="match status" value="1"/>
</dbReference>
<dbReference type="InterPro" id="IPR007570">
    <property type="entry name" value="Uncharacterised_Ycf23"/>
</dbReference>
<organism evidence="1 2">
    <name type="scientific">Prochlorococcus marinus (strain SARG / CCMP1375 / SS120)</name>
    <dbReference type="NCBI Taxonomy" id="167539"/>
    <lineage>
        <taxon>Bacteria</taxon>
        <taxon>Bacillati</taxon>
        <taxon>Cyanobacteriota</taxon>
        <taxon>Cyanophyceae</taxon>
        <taxon>Synechococcales</taxon>
        <taxon>Prochlorococcaceae</taxon>
        <taxon>Prochlorococcus</taxon>
    </lineage>
</organism>
<proteinExistence type="predicted"/>
<dbReference type="Gene3D" id="3.20.20.70">
    <property type="entry name" value="Aldolase class I"/>
    <property type="match status" value="1"/>
</dbReference>
<gene>
    <name evidence="1" type="ordered locus">Pro_1810</name>
</gene>
<dbReference type="STRING" id="167539.Pro_1810"/>
<dbReference type="KEGG" id="pma:Pro_1810"/>
<keyword evidence="2" id="KW-1185">Reference proteome</keyword>
<dbReference type="RefSeq" id="WP_011125959.1">
    <property type="nucleotide sequence ID" value="NC_005042.1"/>
</dbReference>
<sequence length="260" mass="27165">MSRLQNLPYQLQKSLFNRSVLKVITGLNNFDQKLVTKVARSASVGGADLLDVACAPNLVKAAIESSALPICVSSVEPESFPAAINAGASMIEIGNFDTFYPKGRFFDADEVLSLAIESRKLLPNVVLSVTVPHILPLDKQGKLALDLIEVGADLIQTEGGTSSHPIKSGVLGLIEKAAPTLAAAHSITKSFEEVACKAPVLCASGLSDVTVPMALASGASGVGIGSAINGLDNELEMIAMVRTLRHAIESSKCLLSDSIL</sequence>
<dbReference type="InterPro" id="IPR013785">
    <property type="entry name" value="Aldolase_TIM"/>
</dbReference>
<reference evidence="1 2" key="1">
    <citation type="journal article" date="2003" name="Proc. Natl. Acad. Sci. U.S.A.">
        <title>Genome sequence of the cyanobacterium Prochlorococcus marinus SS120, a nearly minimal oxyphototrophic genome.</title>
        <authorList>
            <person name="Dufresne A."/>
            <person name="Salanoubat M."/>
            <person name="Partensky F."/>
            <person name="Artiguenave F."/>
            <person name="Axmann I.M."/>
            <person name="Barbe V."/>
            <person name="Duprat S."/>
            <person name="Galperin M.Y."/>
            <person name="Koonin E.V."/>
            <person name="Le Gall F."/>
            <person name="Makarova K.S."/>
            <person name="Ostrowski M."/>
            <person name="Oztas S."/>
            <person name="Robert C."/>
            <person name="Rogozin I.B."/>
            <person name="Scanlan D.J."/>
            <person name="Tandeau de Marsac N."/>
            <person name="Weissenbach J."/>
            <person name="Wincker P."/>
            <person name="Wolf Y.I."/>
            <person name="Hess W.R."/>
        </authorList>
    </citation>
    <scope>NUCLEOTIDE SEQUENCE [LARGE SCALE GENOMIC DNA]</scope>
    <source>
        <strain evidence="2">SARG / CCMP1375 / SS120</strain>
    </source>
</reference>
<dbReference type="Proteomes" id="UP000001420">
    <property type="component" value="Chromosome"/>
</dbReference>
<evidence type="ECO:0000313" key="1">
    <source>
        <dbReference type="EMBL" id="AAQ00854.1"/>
    </source>
</evidence>
<dbReference type="HOGENOM" id="CLU_031010_0_0_3"/>
<dbReference type="PATRIC" id="fig|167539.5.peg.1912"/>
<protein>
    <submittedName>
        <fullName evidence="1">Cyanobacteria-specific enzyme from dihydropteroate synthase family</fullName>
    </submittedName>
</protein>